<proteinExistence type="predicted"/>
<feature type="signal peptide" evidence="2">
    <location>
        <begin position="1"/>
        <end position="20"/>
    </location>
</feature>
<protein>
    <recommendedName>
        <fullName evidence="4">TraB domain-containing protein</fullName>
    </recommendedName>
</protein>
<gene>
    <name evidence="3" type="ORF">LGLO00237_LOCUS9333</name>
</gene>
<reference evidence="3" key="1">
    <citation type="submission" date="2021-01" db="EMBL/GenBank/DDBJ databases">
        <authorList>
            <person name="Corre E."/>
            <person name="Pelletier E."/>
            <person name="Niang G."/>
            <person name="Scheremetjew M."/>
            <person name="Finn R."/>
            <person name="Kale V."/>
            <person name="Holt S."/>
            <person name="Cochrane G."/>
            <person name="Meng A."/>
            <person name="Brown T."/>
            <person name="Cohen L."/>
        </authorList>
    </citation>
    <scope>NUCLEOTIDE SEQUENCE</scope>
    <source>
        <strain evidence="3">CCCM811</strain>
    </source>
</reference>
<keyword evidence="1" id="KW-1133">Transmembrane helix</keyword>
<evidence type="ECO:0000256" key="2">
    <source>
        <dbReference type="SAM" id="SignalP"/>
    </source>
</evidence>
<dbReference type="PANTHER" id="PTHR21530">
    <property type="entry name" value="PHEROMONE SHUTDOWN PROTEIN"/>
    <property type="match status" value="1"/>
</dbReference>
<dbReference type="InterPro" id="IPR046345">
    <property type="entry name" value="TraB_PrgY-like"/>
</dbReference>
<evidence type="ECO:0000313" key="3">
    <source>
        <dbReference type="EMBL" id="CAE0657765.1"/>
    </source>
</evidence>
<evidence type="ECO:0000256" key="1">
    <source>
        <dbReference type="SAM" id="Phobius"/>
    </source>
</evidence>
<keyword evidence="1" id="KW-0812">Transmembrane</keyword>
<accession>A0A7S3YPD2</accession>
<keyword evidence="1" id="KW-0472">Membrane</keyword>
<feature type="chain" id="PRO_5031196620" description="TraB domain-containing protein" evidence="2">
    <location>
        <begin position="21"/>
        <end position="365"/>
    </location>
</feature>
<name>A0A7S3YPD2_9EUKA</name>
<organism evidence="3">
    <name type="scientific">Lotharella globosa</name>
    <dbReference type="NCBI Taxonomy" id="91324"/>
    <lineage>
        <taxon>Eukaryota</taxon>
        <taxon>Sar</taxon>
        <taxon>Rhizaria</taxon>
        <taxon>Cercozoa</taxon>
        <taxon>Chlorarachniophyceae</taxon>
        <taxon>Lotharella</taxon>
    </lineage>
</organism>
<dbReference type="PANTHER" id="PTHR21530:SF7">
    <property type="entry name" value="TRAB DOMAIN-CONTAINING PROTEIN"/>
    <property type="match status" value="1"/>
</dbReference>
<dbReference type="AlphaFoldDB" id="A0A7S3YPD2"/>
<sequence>MAPHPPPLLLLALWLAPLLASPRPSTPLRTRRPGLGILRRGAPPRPGVRVAAAAPGEQKHVLRVREKESGTNVLLVGTMHYNPSSVKKVDKIVRSSNLSSVVVELCPGRMAALERFQPRGSTLRWLLDNEMQAAKDAAVDTKVPSVILGDSSDDEVKNRMSLVVNQTVKDLLSPTHGWKSIARDLFTVTPQLIGKRGKKLGISDLFDVDLLLGTPVSFARNLLTIFMRLPIPTTVLLMVIVALQHANDVAASVLPGVQQALPEGTGGPPLLLSSDFLGTLSTDLLIAAFAAYMLTALVLVRASVVVLLLERDAILANSIRECCKRADSSQTVVAILGMAHCNGVAKLLKDGETHKKLAKRILETE</sequence>
<keyword evidence="2" id="KW-0732">Signal</keyword>
<dbReference type="EMBL" id="HBIV01012618">
    <property type="protein sequence ID" value="CAE0657765.1"/>
    <property type="molecule type" value="Transcribed_RNA"/>
</dbReference>
<evidence type="ECO:0008006" key="4">
    <source>
        <dbReference type="Google" id="ProtNLM"/>
    </source>
</evidence>
<feature type="transmembrane region" description="Helical" evidence="1">
    <location>
        <begin position="284"/>
        <end position="309"/>
    </location>
</feature>